<evidence type="ECO:0000313" key="1">
    <source>
        <dbReference type="EMBL" id="CAG8812051.1"/>
    </source>
</evidence>
<dbReference type="OrthoDB" id="2338404at2759"/>
<dbReference type="Proteomes" id="UP000789759">
    <property type="component" value="Unassembled WGS sequence"/>
</dbReference>
<accession>A0A9N9PE97</accession>
<keyword evidence="2" id="KW-1185">Reference proteome</keyword>
<proteinExistence type="predicted"/>
<reference evidence="1" key="1">
    <citation type="submission" date="2021-06" db="EMBL/GenBank/DDBJ databases">
        <authorList>
            <person name="Kallberg Y."/>
            <person name="Tangrot J."/>
            <person name="Rosling A."/>
        </authorList>
    </citation>
    <scope>NUCLEOTIDE SEQUENCE</scope>
    <source>
        <strain evidence="1">FL966</strain>
    </source>
</reference>
<gene>
    <name evidence="1" type="ORF">CPELLU_LOCUS18746</name>
</gene>
<dbReference type="EMBL" id="CAJVQA010039471">
    <property type="protein sequence ID" value="CAG8812051.1"/>
    <property type="molecule type" value="Genomic_DNA"/>
</dbReference>
<sequence>MSEQNQELIKELIQGWNLNRGLIVFNDSFIPSKKPFLDGRIDFKPSFEEPLVFVSKKCQETTDVGDSPWEQLKTSYPIYSILCDDGSPETLFYPHEDDISILFPIAEITYDVDPSLYTL</sequence>
<name>A0A9N9PE97_9GLOM</name>
<feature type="non-terminal residue" evidence="1">
    <location>
        <position position="119"/>
    </location>
</feature>
<comment type="caution">
    <text evidence="1">The sequence shown here is derived from an EMBL/GenBank/DDBJ whole genome shotgun (WGS) entry which is preliminary data.</text>
</comment>
<organism evidence="1 2">
    <name type="scientific">Cetraspora pellucida</name>
    <dbReference type="NCBI Taxonomy" id="1433469"/>
    <lineage>
        <taxon>Eukaryota</taxon>
        <taxon>Fungi</taxon>
        <taxon>Fungi incertae sedis</taxon>
        <taxon>Mucoromycota</taxon>
        <taxon>Glomeromycotina</taxon>
        <taxon>Glomeromycetes</taxon>
        <taxon>Diversisporales</taxon>
        <taxon>Gigasporaceae</taxon>
        <taxon>Cetraspora</taxon>
    </lineage>
</organism>
<dbReference type="AlphaFoldDB" id="A0A9N9PE97"/>
<evidence type="ECO:0000313" key="2">
    <source>
        <dbReference type="Proteomes" id="UP000789759"/>
    </source>
</evidence>
<protein>
    <submittedName>
        <fullName evidence="1">7878_t:CDS:1</fullName>
    </submittedName>
</protein>